<dbReference type="STRING" id="646529.Desaci_4169"/>
<dbReference type="AlphaFoldDB" id="I4DB57"/>
<evidence type="ECO:0000313" key="11">
    <source>
        <dbReference type="Proteomes" id="UP000002892"/>
    </source>
</evidence>
<feature type="transmembrane region" description="Helical" evidence="8">
    <location>
        <begin position="376"/>
        <end position="393"/>
    </location>
</feature>
<evidence type="ECO:0000256" key="8">
    <source>
        <dbReference type="RuleBase" id="RU363032"/>
    </source>
</evidence>
<dbReference type="PANTHER" id="PTHR43357:SF3">
    <property type="entry name" value="FE(3+)-TRANSPORT SYSTEM PERMEASE PROTEIN FBPB 2"/>
    <property type="match status" value="1"/>
</dbReference>
<dbReference type="InterPro" id="IPR035906">
    <property type="entry name" value="MetI-like_sf"/>
</dbReference>
<feature type="transmembrane region" description="Helical" evidence="8">
    <location>
        <begin position="210"/>
        <end position="231"/>
    </location>
</feature>
<dbReference type="Proteomes" id="UP000002892">
    <property type="component" value="Chromosome"/>
</dbReference>
<proteinExistence type="inferred from homology"/>
<feature type="domain" description="ABC transmembrane type-1" evidence="9">
    <location>
        <begin position="370"/>
        <end position="565"/>
    </location>
</feature>
<comment type="subcellular location">
    <subcellularLocation>
        <location evidence="1">Cell inner membrane</location>
        <topology evidence="1">Multi-pass membrane protein</topology>
    </subcellularLocation>
    <subcellularLocation>
        <location evidence="8">Cell membrane</location>
        <topology evidence="8">Multi-pass membrane protein</topology>
    </subcellularLocation>
</comment>
<dbReference type="GO" id="GO:0005886">
    <property type="term" value="C:plasma membrane"/>
    <property type="evidence" value="ECO:0007669"/>
    <property type="project" value="UniProtKB-SubCell"/>
</dbReference>
<keyword evidence="11" id="KW-1185">Reference proteome</keyword>
<feature type="transmembrane region" description="Helical" evidence="8">
    <location>
        <begin position="115"/>
        <end position="138"/>
    </location>
</feature>
<accession>I4DB57</accession>
<evidence type="ECO:0000256" key="3">
    <source>
        <dbReference type="ARBA" id="ARBA00022475"/>
    </source>
</evidence>
<feature type="transmembrane region" description="Helical" evidence="8">
    <location>
        <begin position="311"/>
        <end position="339"/>
    </location>
</feature>
<organism evidence="10 11">
    <name type="scientific">Desulfosporosinus acidiphilus (strain DSM 22704 / JCM 16185 / SJ4)</name>
    <dbReference type="NCBI Taxonomy" id="646529"/>
    <lineage>
        <taxon>Bacteria</taxon>
        <taxon>Bacillati</taxon>
        <taxon>Bacillota</taxon>
        <taxon>Clostridia</taxon>
        <taxon>Eubacteriales</taxon>
        <taxon>Desulfitobacteriaceae</taxon>
        <taxon>Desulfosporosinus</taxon>
    </lineage>
</organism>
<dbReference type="PANTHER" id="PTHR43357">
    <property type="entry name" value="INNER MEMBRANE ABC TRANSPORTER PERMEASE PROTEIN YDCV"/>
    <property type="match status" value="1"/>
</dbReference>
<feature type="transmembrane region" description="Helical" evidence="8">
    <location>
        <begin position="79"/>
        <end position="103"/>
    </location>
</feature>
<keyword evidence="7 8" id="KW-0472">Membrane</keyword>
<keyword evidence="6 8" id="KW-1133">Transmembrane helix</keyword>
<feature type="transmembrane region" description="Helical" evidence="8">
    <location>
        <begin position="405"/>
        <end position="427"/>
    </location>
</feature>
<dbReference type="eggNOG" id="COG1178">
    <property type="taxonomic scope" value="Bacteria"/>
</dbReference>
<feature type="transmembrane region" description="Helical" evidence="8">
    <location>
        <begin position="158"/>
        <end position="179"/>
    </location>
</feature>
<feature type="transmembrane region" description="Helical" evidence="8">
    <location>
        <begin position="264"/>
        <end position="290"/>
    </location>
</feature>
<dbReference type="SUPFAM" id="SSF161098">
    <property type="entry name" value="MetI-like"/>
    <property type="match status" value="2"/>
</dbReference>
<dbReference type="HOGENOM" id="CLU_021838_2_0_9"/>
<keyword evidence="4" id="KW-0997">Cell inner membrane</keyword>
<evidence type="ECO:0000256" key="6">
    <source>
        <dbReference type="ARBA" id="ARBA00022989"/>
    </source>
</evidence>
<dbReference type="KEGG" id="dai:Desaci_4169"/>
<evidence type="ECO:0000256" key="5">
    <source>
        <dbReference type="ARBA" id="ARBA00022692"/>
    </source>
</evidence>
<reference evidence="10 11" key="1">
    <citation type="journal article" date="2012" name="J. Bacteriol.">
        <title>Complete genome sequences of Desulfosporosinus orientis DSM765T, Desulfosporosinus youngiae DSM17734T, Desulfosporosinus meridiei DSM13257T, and Desulfosporosinus acidiphilus DSM22704T.</title>
        <authorList>
            <person name="Pester M."/>
            <person name="Brambilla E."/>
            <person name="Alazard D."/>
            <person name="Rattei T."/>
            <person name="Weinmaier T."/>
            <person name="Han J."/>
            <person name="Lucas S."/>
            <person name="Lapidus A."/>
            <person name="Cheng J.F."/>
            <person name="Goodwin L."/>
            <person name="Pitluck S."/>
            <person name="Peters L."/>
            <person name="Ovchinnikova G."/>
            <person name="Teshima H."/>
            <person name="Detter J.C."/>
            <person name="Han C.S."/>
            <person name="Tapia R."/>
            <person name="Land M.L."/>
            <person name="Hauser L."/>
            <person name="Kyrpides N.C."/>
            <person name="Ivanova N.N."/>
            <person name="Pagani I."/>
            <person name="Huntmann M."/>
            <person name="Wei C.L."/>
            <person name="Davenport K.W."/>
            <person name="Daligault H."/>
            <person name="Chain P.S."/>
            <person name="Chen A."/>
            <person name="Mavromatis K."/>
            <person name="Markowitz V."/>
            <person name="Szeto E."/>
            <person name="Mikhailova N."/>
            <person name="Pati A."/>
            <person name="Wagner M."/>
            <person name="Woyke T."/>
            <person name="Ollivier B."/>
            <person name="Klenk H.P."/>
            <person name="Spring S."/>
            <person name="Loy A."/>
        </authorList>
    </citation>
    <scope>NUCLEOTIDE SEQUENCE [LARGE SCALE GENOMIC DNA]</scope>
    <source>
        <strain evidence="11">DSM 22704 / JCM 16185 / SJ4</strain>
    </source>
</reference>
<feature type="transmembrane region" description="Helical" evidence="8">
    <location>
        <begin position="439"/>
        <end position="459"/>
    </location>
</feature>
<protein>
    <submittedName>
        <fullName evidence="10">ABC-type Fe3+ transport system, permease component</fullName>
    </submittedName>
</protein>
<evidence type="ECO:0000259" key="9">
    <source>
        <dbReference type="PROSITE" id="PS50928"/>
    </source>
</evidence>
<evidence type="ECO:0000313" key="10">
    <source>
        <dbReference type="EMBL" id="AFM43031.1"/>
    </source>
</evidence>
<comment type="similarity">
    <text evidence="8">Belongs to the binding-protein-dependent transport system permease family.</text>
</comment>
<dbReference type="Gene3D" id="1.10.3720.10">
    <property type="entry name" value="MetI-like"/>
    <property type="match status" value="2"/>
</dbReference>
<dbReference type="EMBL" id="CP003639">
    <property type="protein sequence ID" value="AFM43031.1"/>
    <property type="molecule type" value="Genomic_DNA"/>
</dbReference>
<dbReference type="InterPro" id="IPR000515">
    <property type="entry name" value="MetI-like"/>
</dbReference>
<dbReference type="GO" id="GO:0055085">
    <property type="term" value="P:transmembrane transport"/>
    <property type="evidence" value="ECO:0007669"/>
    <property type="project" value="InterPro"/>
</dbReference>
<dbReference type="Pfam" id="PF00528">
    <property type="entry name" value="BPD_transp_1"/>
    <property type="match status" value="2"/>
</dbReference>
<feature type="transmembrane region" description="Helical" evidence="8">
    <location>
        <begin position="493"/>
        <end position="515"/>
    </location>
</feature>
<sequence length="600" mass="65518">MILRSGLTMQLFTKFELKKLGTSFYDILGVAFLALLIGYPLSALLLQIVFPNLYSVHMSLVPSLASLKEVFTDKENLNAVLNSIFIGAAGTLVASILGTLIAFAAQEQSGFKRTLIDALVWLIFFLPSYIVAEGWVMFMQDGGILAQMLKLPNGWSFWFFSRWGVILIMGFSYFPYVYFSMQQGIRNVNSDLIKAGRLAGGSRVQVFQKIVLPLLTPSLLAGASIAFAEAFGDFGLPAALMDQTQLSLLPYQIYVSLGQSPVNYPAASCLSFLVILISAGAILLQFFWMRKKDYSSILARKDSVVFVKRKSTLLTIGAFFILAVSLLVPLGSTIIASLWKVWANGLSLGNWTFENYSKALKIGSAGINALGSSLEYALAVAVLTMILGVILAYQMSFKKSAANSFLNILTMSVIAVPGIVLAAAFVFAWNGVWLIPLNLVLYGTPICLGLAFMATYLPYSIRLQLGAMGQLPLNLIKAARVQGAGEIVVLRKIILPLVAGTAISTFFMTFTKIIFELPASMLLYPPGSPTFSVTIQHYFSESHWSKGSALSVIGLFILLAAYSLGRYLMEHFSKGKGLEENPELELAQEPVLLSNEEVII</sequence>
<evidence type="ECO:0000256" key="2">
    <source>
        <dbReference type="ARBA" id="ARBA00022448"/>
    </source>
</evidence>
<feature type="transmembrane region" description="Helical" evidence="8">
    <location>
        <begin position="549"/>
        <end position="569"/>
    </location>
</feature>
<feature type="transmembrane region" description="Helical" evidence="8">
    <location>
        <begin position="24"/>
        <end position="50"/>
    </location>
</feature>
<evidence type="ECO:0000256" key="4">
    <source>
        <dbReference type="ARBA" id="ARBA00022519"/>
    </source>
</evidence>
<evidence type="ECO:0000256" key="1">
    <source>
        <dbReference type="ARBA" id="ARBA00004429"/>
    </source>
</evidence>
<keyword evidence="5 8" id="KW-0812">Transmembrane</keyword>
<name>I4DB57_DESAJ</name>
<evidence type="ECO:0000256" key="7">
    <source>
        <dbReference type="ARBA" id="ARBA00023136"/>
    </source>
</evidence>
<dbReference type="PROSITE" id="PS50928">
    <property type="entry name" value="ABC_TM1"/>
    <property type="match status" value="2"/>
</dbReference>
<gene>
    <name evidence="10" type="ordered locus">Desaci_4169</name>
</gene>
<keyword evidence="3" id="KW-1003">Cell membrane</keyword>
<dbReference type="CDD" id="cd06261">
    <property type="entry name" value="TM_PBP2"/>
    <property type="match status" value="2"/>
</dbReference>
<keyword evidence="2 8" id="KW-0813">Transport</keyword>
<feature type="domain" description="ABC transmembrane type-1" evidence="9">
    <location>
        <begin position="80"/>
        <end position="285"/>
    </location>
</feature>